<dbReference type="EMBL" id="GBRH01186470">
    <property type="protein sequence ID" value="JAE11426.1"/>
    <property type="molecule type" value="Transcribed_RNA"/>
</dbReference>
<reference evidence="1" key="2">
    <citation type="journal article" date="2015" name="Data Brief">
        <title>Shoot transcriptome of the giant reed, Arundo donax.</title>
        <authorList>
            <person name="Barrero R.A."/>
            <person name="Guerrero F.D."/>
            <person name="Moolhuijzen P."/>
            <person name="Goolsby J.A."/>
            <person name="Tidwell J."/>
            <person name="Bellgard S.E."/>
            <person name="Bellgard M.I."/>
        </authorList>
    </citation>
    <scope>NUCLEOTIDE SEQUENCE</scope>
    <source>
        <tissue evidence="1">Shoot tissue taken approximately 20 cm above the soil surface</tissue>
    </source>
</reference>
<proteinExistence type="predicted"/>
<name>A0A0A9FMM0_ARUDO</name>
<evidence type="ECO:0000313" key="1">
    <source>
        <dbReference type="EMBL" id="JAE11426.1"/>
    </source>
</evidence>
<organism evidence="1">
    <name type="scientific">Arundo donax</name>
    <name type="common">Giant reed</name>
    <name type="synonym">Donax arundinaceus</name>
    <dbReference type="NCBI Taxonomy" id="35708"/>
    <lineage>
        <taxon>Eukaryota</taxon>
        <taxon>Viridiplantae</taxon>
        <taxon>Streptophyta</taxon>
        <taxon>Embryophyta</taxon>
        <taxon>Tracheophyta</taxon>
        <taxon>Spermatophyta</taxon>
        <taxon>Magnoliopsida</taxon>
        <taxon>Liliopsida</taxon>
        <taxon>Poales</taxon>
        <taxon>Poaceae</taxon>
        <taxon>PACMAD clade</taxon>
        <taxon>Arundinoideae</taxon>
        <taxon>Arundineae</taxon>
        <taxon>Arundo</taxon>
    </lineage>
</organism>
<dbReference type="AlphaFoldDB" id="A0A0A9FMM0"/>
<protein>
    <submittedName>
        <fullName evidence="1">Uncharacterized protein</fullName>
    </submittedName>
</protein>
<reference evidence="1" key="1">
    <citation type="submission" date="2014-09" db="EMBL/GenBank/DDBJ databases">
        <authorList>
            <person name="Magalhaes I.L.F."/>
            <person name="Oliveira U."/>
            <person name="Santos F.R."/>
            <person name="Vidigal T.H.D.A."/>
            <person name="Brescovit A.D."/>
            <person name="Santos A.J."/>
        </authorList>
    </citation>
    <scope>NUCLEOTIDE SEQUENCE</scope>
    <source>
        <tissue evidence="1">Shoot tissue taken approximately 20 cm above the soil surface</tissue>
    </source>
</reference>
<sequence length="74" mass="8205">MLRPSSKPHVHGVLPAAEVIDNLPKLNISVRIKVNIVEIEQAFQIVHPVDSRAVQTKGLINGTNNMAPRRTSTW</sequence>
<accession>A0A0A9FMM0</accession>